<dbReference type="Pfam" id="PF00135">
    <property type="entry name" value="COesterase"/>
    <property type="match status" value="1"/>
</dbReference>
<evidence type="ECO:0000256" key="1">
    <source>
        <dbReference type="ARBA" id="ARBA00005964"/>
    </source>
</evidence>
<protein>
    <submittedName>
        <fullName evidence="6">Para-nitrobenzyl esterase</fullName>
        <ecNumber evidence="6">3.1.1.-</ecNumber>
    </submittedName>
</protein>
<evidence type="ECO:0000313" key="6">
    <source>
        <dbReference type="EMBL" id="MBB3841374.1"/>
    </source>
</evidence>
<dbReference type="Pfam" id="PF03629">
    <property type="entry name" value="SASA"/>
    <property type="match status" value="1"/>
</dbReference>
<dbReference type="InterPro" id="IPR050309">
    <property type="entry name" value="Type-B_Carboxylest/Lipase"/>
</dbReference>
<feature type="domain" description="Carboxylesterase type B" evidence="4">
    <location>
        <begin position="296"/>
        <end position="759"/>
    </location>
</feature>
<keyword evidence="7" id="KW-1185">Reference proteome</keyword>
<comment type="caution">
    <text evidence="6">The sequence shown here is derived from an EMBL/GenBank/DDBJ whole genome shotgun (WGS) entry which is preliminary data.</text>
</comment>
<dbReference type="Gene3D" id="3.40.50.1110">
    <property type="entry name" value="SGNH hydrolase"/>
    <property type="match status" value="1"/>
</dbReference>
<evidence type="ECO:0000259" key="4">
    <source>
        <dbReference type="Pfam" id="PF00135"/>
    </source>
</evidence>
<dbReference type="SUPFAM" id="SSF52266">
    <property type="entry name" value="SGNH hydrolase"/>
    <property type="match status" value="1"/>
</dbReference>
<accession>A0A7W5ZQQ8</accession>
<dbReference type="Proteomes" id="UP000541352">
    <property type="component" value="Unassembled WGS sequence"/>
</dbReference>
<comment type="similarity">
    <text evidence="1">Belongs to the type-B carboxylesterase/lipase family.</text>
</comment>
<dbReference type="Gene3D" id="3.40.50.1820">
    <property type="entry name" value="alpha/beta hydrolase"/>
    <property type="match status" value="1"/>
</dbReference>
<dbReference type="InterPro" id="IPR036514">
    <property type="entry name" value="SGNH_hydro_sf"/>
</dbReference>
<evidence type="ECO:0000256" key="2">
    <source>
        <dbReference type="ARBA" id="ARBA00022801"/>
    </source>
</evidence>
<evidence type="ECO:0000259" key="5">
    <source>
        <dbReference type="Pfam" id="PF03629"/>
    </source>
</evidence>
<dbReference type="AlphaFoldDB" id="A0A7W5ZQQ8"/>
<dbReference type="EMBL" id="JACIBY010000016">
    <property type="protein sequence ID" value="MBB3841374.1"/>
    <property type="molecule type" value="Genomic_DNA"/>
</dbReference>
<dbReference type="GO" id="GO:0016788">
    <property type="term" value="F:hydrolase activity, acting on ester bonds"/>
    <property type="evidence" value="ECO:0007669"/>
    <property type="project" value="UniProtKB-ARBA"/>
</dbReference>
<dbReference type="PANTHER" id="PTHR11559">
    <property type="entry name" value="CARBOXYLESTERASE"/>
    <property type="match status" value="1"/>
</dbReference>
<organism evidence="6 7">
    <name type="scientific">Runella defluvii</name>
    <dbReference type="NCBI Taxonomy" id="370973"/>
    <lineage>
        <taxon>Bacteria</taxon>
        <taxon>Pseudomonadati</taxon>
        <taxon>Bacteroidota</taxon>
        <taxon>Cytophagia</taxon>
        <taxon>Cytophagales</taxon>
        <taxon>Spirosomataceae</taxon>
        <taxon>Runella</taxon>
    </lineage>
</organism>
<keyword evidence="3" id="KW-0732">Signal</keyword>
<feature type="domain" description="Sialate O-acetylesterase" evidence="5">
    <location>
        <begin position="28"/>
        <end position="276"/>
    </location>
</feature>
<evidence type="ECO:0000256" key="3">
    <source>
        <dbReference type="SAM" id="SignalP"/>
    </source>
</evidence>
<dbReference type="EC" id="3.1.1.-" evidence="6"/>
<dbReference type="InterPro" id="IPR029058">
    <property type="entry name" value="AB_hydrolase_fold"/>
</dbReference>
<dbReference type="InterPro" id="IPR019826">
    <property type="entry name" value="Carboxylesterase_B_AS"/>
</dbReference>
<dbReference type="InterPro" id="IPR005181">
    <property type="entry name" value="SASA"/>
</dbReference>
<name>A0A7W5ZQQ8_9BACT</name>
<gene>
    <name evidence="6" type="ORF">FHS57_005402</name>
</gene>
<feature type="chain" id="PRO_5031054370" evidence="3">
    <location>
        <begin position="24"/>
        <end position="789"/>
    </location>
</feature>
<proteinExistence type="inferred from homology"/>
<sequence length="789" mass="86052">MKKFQSTLFLALTLLLLGYSAHAQDPNFHIYLCIGQSNMEGPARIEPQDTTVDSRLRLLAAVDCPELGRTKGNWYTAKPPLCRCNTRLSPADYFGRTLVANLPQNVKVGFVHVAVAGSKIEIFDKKDYKMYLDTSAKERPWMINMANQYGGNPYERLVEMARLAQKAGVIKGILLHQGESNTGDKGWPMKVKKIYDDLLTDLNLPANSLPLLAGELVNADQGGKCASMNPIIATLPQVIPQAIVVSSKGLPAVPDKLHFSSEGIRIFGKRYAAALLASQGKKIDIDESSIAPPAPVKVQEGLLQGSTENGLSVYKGIPFAAPPVGALRWKAPQPAAKWEGVKQATQFAPAPYQGGNPPSGKSEDCLYLNIWSPAKSANENLPVMVWIYGGGFSFGATSEPVTNGEKLAKKGVILVSIAYRVNQMGFLAHPELSAETPQKTSGNYGLLDMIAGLQWVQKNIKAFGGNPDKVTIFGESAGGIAVSMLCASPLAKGLFHGAISQSGGSFGPHRLTTYPGENMKLLALAEKQGLEFMQKAGATSLAELRALPADKLPSGFGNPGGWPIVDGYVIPDDQHVLYQKGKFNHTPVLIGYNSDEGASFMPPKTPKDYIESTTKRYGPFAEKLIKAYPVDENSVPKTARDLARDAAFGWQTWAWANLQSQKSKDKVYYYYLDQHPEYPAGSAKFGYGSPHAQDVAFVFGNLNPADQNRTSTDEALSETIMTYWTNFAKNGNPNGGNVPQWEAFSTKKPAVMYFQQKAFMGSVPSEDAMKVLDKYFEWRRTPEGKEWAK</sequence>
<dbReference type="InterPro" id="IPR002018">
    <property type="entry name" value="CarbesteraseB"/>
</dbReference>
<keyword evidence="2 6" id="KW-0378">Hydrolase</keyword>
<dbReference type="SUPFAM" id="SSF53474">
    <property type="entry name" value="alpha/beta-Hydrolases"/>
    <property type="match status" value="1"/>
</dbReference>
<dbReference type="PROSITE" id="PS00941">
    <property type="entry name" value="CARBOXYLESTERASE_B_2"/>
    <property type="match status" value="1"/>
</dbReference>
<dbReference type="InterPro" id="IPR019819">
    <property type="entry name" value="Carboxylesterase_B_CS"/>
</dbReference>
<reference evidence="6 7" key="1">
    <citation type="submission" date="2020-08" db="EMBL/GenBank/DDBJ databases">
        <title>Genomic Encyclopedia of Type Strains, Phase IV (KMG-IV): sequencing the most valuable type-strain genomes for metagenomic binning, comparative biology and taxonomic classification.</title>
        <authorList>
            <person name="Goeker M."/>
        </authorList>
    </citation>
    <scope>NUCLEOTIDE SEQUENCE [LARGE SCALE GENOMIC DNA]</scope>
    <source>
        <strain evidence="6 7">DSM 17976</strain>
    </source>
</reference>
<dbReference type="PROSITE" id="PS00122">
    <property type="entry name" value="CARBOXYLESTERASE_B_1"/>
    <property type="match status" value="1"/>
</dbReference>
<dbReference type="RefSeq" id="WP_183979003.1">
    <property type="nucleotide sequence ID" value="NZ_JACIBY010000016.1"/>
</dbReference>
<feature type="signal peptide" evidence="3">
    <location>
        <begin position="1"/>
        <end position="23"/>
    </location>
</feature>
<evidence type="ECO:0000313" key="7">
    <source>
        <dbReference type="Proteomes" id="UP000541352"/>
    </source>
</evidence>